<feature type="domain" description="Nudix hydrolase" evidence="10">
    <location>
        <begin position="160"/>
        <end position="284"/>
    </location>
</feature>
<keyword evidence="8" id="KW-0520">NAD</keyword>
<dbReference type="InterPro" id="IPR015797">
    <property type="entry name" value="NUDIX_hydrolase-like_dom_sf"/>
</dbReference>
<dbReference type="InterPro" id="IPR000086">
    <property type="entry name" value="NUDIX_hydrolase_dom"/>
</dbReference>
<comment type="cofactor">
    <cofactor evidence="1">
        <name>Mg(2+)</name>
        <dbReference type="ChEBI" id="CHEBI:18420"/>
    </cofactor>
</comment>
<dbReference type="Pfam" id="PF00293">
    <property type="entry name" value="NUDIX"/>
    <property type="match status" value="1"/>
</dbReference>
<reference evidence="11 12" key="1">
    <citation type="journal article" date="2023" name="Environ Microbiome">
        <title>A coral-associated actinobacterium mitigates coral bleaching under heat stress.</title>
        <authorList>
            <person name="Li J."/>
            <person name="Zou Y."/>
            <person name="Li Q."/>
            <person name="Zhang J."/>
            <person name="Bourne D.G."/>
            <person name="Lyu Y."/>
            <person name="Liu C."/>
            <person name="Zhang S."/>
        </authorList>
    </citation>
    <scope>NUCLEOTIDE SEQUENCE [LARGE SCALE GENOMIC DNA]</scope>
    <source>
        <strain evidence="11 12">SCSIO 13291</strain>
    </source>
</reference>
<dbReference type="PANTHER" id="PTHR42904">
    <property type="entry name" value="NUDIX HYDROLASE, NUDC SUBFAMILY"/>
    <property type="match status" value="1"/>
</dbReference>
<comment type="catalytic activity">
    <reaction evidence="9">
        <text>a 5'-end NAD(+)-phospho-ribonucleoside in mRNA + H2O = a 5'-end phospho-adenosine-phospho-ribonucleoside in mRNA + beta-nicotinamide D-ribonucleotide + 2 H(+)</text>
        <dbReference type="Rhea" id="RHEA:60876"/>
        <dbReference type="Rhea" id="RHEA-COMP:15698"/>
        <dbReference type="Rhea" id="RHEA-COMP:15719"/>
        <dbReference type="ChEBI" id="CHEBI:14649"/>
        <dbReference type="ChEBI" id="CHEBI:15377"/>
        <dbReference type="ChEBI" id="CHEBI:15378"/>
        <dbReference type="ChEBI" id="CHEBI:144029"/>
        <dbReference type="ChEBI" id="CHEBI:144051"/>
    </reaction>
    <physiologicalReaction direction="left-to-right" evidence="9">
        <dbReference type="Rhea" id="RHEA:60877"/>
    </physiologicalReaction>
</comment>
<dbReference type="CDD" id="cd03429">
    <property type="entry name" value="NUDIX_NADH_pyrophosphatase_Nudt13"/>
    <property type="match status" value="1"/>
</dbReference>
<keyword evidence="6 11" id="KW-0378">Hydrolase</keyword>
<dbReference type="PROSITE" id="PS51462">
    <property type="entry name" value="NUDIX"/>
    <property type="match status" value="1"/>
</dbReference>
<dbReference type="InterPro" id="IPR049734">
    <property type="entry name" value="NudC-like_C"/>
</dbReference>
<evidence type="ECO:0000256" key="2">
    <source>
        <dbReference type="ARBA" id="ARBA00001947"/>
    </source>
</evidence>
<evidence type="ECO:0000313" key="11">
    <source>
        <dbReference type="EMBL" id="WZW97217.1"/>
    </source>
</evidence>
<evidence type="ECO:0000313" key="12">
    <source>
        <dbReference type="Proteomes" id="UP001434337"/>
    </source>
</evidence>
<dbReference type="Gene3D" id="3.90.79.20">
    <property type="match status" value="1"/>
</dbReference>
<evidence type="ECO:0000256" key="8">
    <source>
        <dbReference type="ARBA" id="ARBA00023027"/>
    </source>
</evidence>
<evidence type="ECO:0000256" key="9">
    <source>
        <dbReference type="ARBA" id="ARBA00023679"/>
    </source>
</evidence>
<evidence type="ECO:0000256" key="4">
    <source>
        <dbReference type="ARBA" id="ARBA00012381"/>
    </source>
</evidence>
<comment type="cofactor">
    <cofactor evidence="2">
        <name>Zn(2+)</name>
        <dbReference type="ChEBI" id="CHEBI:29105"/>
    </cofactor>
</comment>
<dbReference type="SUPFAM" id="SSF55811">
    <property type="entry name" value="Nudix"/>
    <property type="match status" value="1"/>
</dbReference>
<organism evidence="11 12">
    <name type="scientific">Propioniciclava soli</name>
    <dbReference type="NCBI Taxonomy" id="2775081"/>
    <lineage>
        <taxon>Bacteria</taxon>
        <taxon>Bacillati</taxon>
        <taxon>Actinomycetota</taxon>
        <taxon>Actinomycetes</taxon>
        <taxon>Propionibacteriales</taxon>
        <taxon>Propionibacteriaceae</taxon>
        <taxon>Propioniciclava</taxon>
    </lineage>
</organism>
<keyword evidence="7" id="KW-0460">Magnesium</keyword>
<proteinExistence type="inferred from homology"/>
<evidence type="ECO:0000259" key="10">
    <source>
        <dbReference type="PROSITE" id="PS51462"/>
    </source>
</evidence>
<dbReference type="PANTHER" id="PTHR42904:SF6">
    <property type="entry name" value="NAD-CAPPED RNA HYDROLASE NUDT12"/>
    <property type="match status" value="1"/>
</dbReference>
<dbReference type="EMBL" id="CP115965">
    <property type="protein sequence ID" value="WZW97217.1"/>
    <property type="molecule type" value="Genomic_DNA"/>
</dbReference>
<protein>
    <recommendedName>
        <fullName evidence="4">NAD(+) diphosphatase</fullName>
        <ecNumber evidence="4">3.6.1.22</ecNumber>
    </recommendedName>
</protein>
<dbReference type="NCBIfam" id="NF001299">
    <property type="entry name" value="PRK00241.1"/>
    <property type="match status" value="1"/>
</dbReference>
<sequence length="298" mass="32413">MEPWVPSSVLDRAADGRSDPAWVAALWAHPESRVFGVDARSTVTASTTTASTTTAGRVGLRWQRPSGPYVPEHHLLVGLVEGRAWFVTEADVLGDVGETASLRDLAPELDETLTDVAVTGVALVNWHRVAPFCGQCGTLTEVHDGGHLRWCPTCERQRFPRTDPAVIVAVLDPDDRLLLAHQNVWEPTRVSILAGFVEAGESLEQAVHREIAEEAGLRLTALRYVGSQPWPFPRSVMLGFVAHTADAQIRVDGVEIAWARFYARDELEAAVASGDITLPTSASIASRIITAWREGDLS</sequence>
<dbReference type="InterPro" id="IPR020084">
    <property type="entry name" value="NUDIX_hydrolase_CS"/>
</dbReference>
<dbReference type="EC" id="3.6.1.22" evidence="4"/>
<name>A0ABZ3C5Y7_9ACTN</name>
<evidence type="ECO:0000256" key="6">
    <source>
        <dbReference type="ARBA" id="ARBA00022801"/>
    </source>
</evidence>
<keyword evidence="12" id="KW-1185">Reference proteome</keyword>
<comment type="similarity">
    <text evidence="3">Belongs to the Nudix hydrolase family. NudC subfamily.</text>
</comment>
<dbReference type="Gene3D" id="3.90.79.10">
    <property type="entry name" value="Nucleoside Triphosphate Pyrophosphohydrolase"/>
    <property type="match status" value="1"/>
</dbReference>
<dbReference type="GO" id="GO:0016787">
    <property type="term" value="F:hydrolase activity"/>
    <property type="evidence" value="ECO:0007669"/>
    <property type="project" value="UniProtKB-KW"/>
</dbReference>
<accession>A0ABZ3C5Y7</accession>
<gene>
    <name evidence="11" type="primary">nudC</name>
    <name evidence="11" type="ORF">PCC79_09825</name>
</gene>
<evidence type="ECO:0000256" key="5">
    <source>
        <dbReference type="ARBA" id="ARBA00022723"/>
    </source>
</evidence>
<dbReference type="PROSITE" id="PS00893">
    <property type="entry name" value="NUDIX_BOX"/>
    <property type="match status" value="1"/>
</dbReference>
<evidence type="ECO:0000256" key="7">
    <source>
        <dbReference type="ARBA" id="ARBA00022842"/>
    </source>
</evidence>
<evidence type="ECO:0000256" key="3">
    <source>
        <dbReference type="ARBA" id="ARBA00009595"/>
    </source>
</evidence>
<dbReference type="InterPro" id="IPR050241">
    <property type="entry name" value="NAD-cap_RNA_hydrolase_NudC"/>
</dbReference>
<dbReference type="RefSeq" id="WP_342371712.1">
    <property type="nucleotide sequence ID" value="NZ_CP115965.1"/>
</dbReference>
<dbReference type="Proteomes" id="UP001434337">
    <property type="component" value="Chromosome"/>
</dbReference>
<keyword evidence="5" id="KW-0479">Metal-binding</keyword>
<evidence type="ECO:0000256" key="1">
    <source>
        <dbReference type="ARBA" id="ARBA00001946"/>
    </source>
</evidence>